<dbReference type="PANTHER" id="PTHR34406:SF1">
    <property type="entry name" value="PROTEIN YCEI"/>
    <property type="match status" value="1"/>
</dbReference>
<sequence>MPHTPDDQPTTPAPGTYTIDAGRSTIAFTTRHFFGLGAVPGTFALASGQVHVDAEPTLSSATAVIDADSFTTGSGTRDKVVRSPKYLDTAKHPHITFASNAVQDTGSGYVLRGELTVKATTQPVELAVEQPECGAEGIRFRATTRIDRYAFGITVDKGMTARHLTLSLDILAVPAVGNTSGE</sequence>
<dbReference type="SMART" id="SM00867">
    <property type="entry name" value="YceI"/>
    <property type="match status" value="1"/>
</dbReference>
<feature type="domain" description="Lipid/polyisoprenoid-binding YceI-like" evidence="2">
    <location>
        <begin position="16"/>
        <end position="173"/>
    </location>
</feature>
<dbReference type="EMBL" id="CP163439">
    <property type="protein sequence ID" value="XDQ38270.1"/>
    <property type="molecule type" value="Genomic_DNA"/>
</dbReference>
<organism evidence="3">
    <name type="scientific">Streptomyces sp. R28</name>
    <dbReference type="NCBI Taxonomy" id="3238628"/>
    <lineage>
        <taxon>Bacteria</taxon>
        <taxon>Bacillati</taxon>
        <taxon>Actinomycetota</taxon>
        <taxon>Actinomycetes</taxon>
        <taxon>Kitasatosporales</taxon>
        <taxon>Streptomycetaceae</taxon>
        <taxon>Streptomyces</taxon>
    </lineage>
</organism>
<dbReference type="PANTHER" id="PTHR34406">
    <property type="entry name" value="PROTEIN YCEI"/>
    <property type="match status" value="1"/>
</dbReference>
<dbReference type="AlphaFoldDB" id="A0AB39Q9K9"/>
<reference evidence="3" key="1">
    <citation type="submission" date="2024-07" db="EMBL/GenBank/DDBJ databases">
        <authorList>
            <person name="Yu S.T."/>
        </authorList>
    </citation>
    <scope>NUCLEOTIDE SEQUENCE</scope>
    <source>
        <strain evidence="3">R28</strain>
    </source>
</reference>
<evidence type="ECO:0000259" key="2">
    <source>
        <dbReference type="SMART" id="SM00867"/>
    </source>
</evidence>
<dbReference type="InterPro" id="IPR007372">
    <property type="entry name" value="Lipid/polyisoprenoid-bd_YceI"/>
</dbReference>
<evidence type="ECO:0000256" key="1">
    <source>
        <dbReference type="ARBA" id="ARBA00008812"/>
    </source>
</evidence>
<dbReference type="Pfam" id="PF04264">
    <property type="entry name" value="YceI"/>
    <property type="match status" value="1"/>
</dbReference>
<gene>
    <name evidence="3" type="ORF">AB5J49_35650</name>
</gene>
<accession>A0AB39Q9K9</accession>
<evidence type="ECO:0000313" key="3">
    <source>
        <dbReference type="EMBL" id="XDQ38270.1"/>
    </source>
</evidence>
<name>A0AB39Q9K9_9ACTN</name>
<dbReference type="SUPFAM" id="SSF101874">
    <property type="entry name" value="YceI-like"/>
    <property type="match status" value="1"/>
</dbReference>
<dbReference type="RefSeq" id="WP_369172968.1">
    <property type="nucleotide sequence ID" value="NZ_CP163439.1"/>
</dbReference>
<protein>
    <submittedName>
        <fullName evidence="3">YceI family protein</fullName>
    </submittedName>
</protein>
<dbReference type="InterPro" id="IPR036761">
    <property type="entry name" value="TTHA0802/YceI-like_sf"/>
</dbReference>
<dbReference type="Gene3D" id="2.40.128.110">
    <property type="entry name" value="Lipid/polyisoprenoid-binding, YceI-like"/>
    <property type="match status" value="1"/>
</dbReference>
<proteinExistence type="inferred from homology"/>
<comment type="similarity">
    <text evidence="1">Belongs to the UPF0312 family.</text>
</comment>